<evidence type="ECO:0000256" key="1">
    <source>
        <dbReference type="ARBA" id="ARBA00006046"/>
    </source>
</evidence>
<sequence length="516" mass="56576">MSQSYDAIIIGAGLAGLSAAAILSRDEGKRVLVLEKQDYVGGRLVSFAGKGDGLMLNGQSLNLKSFKKTLASVYAWVARSEPTLETMFEQKMLDGYSFEAGGHATFWGTKGRVGCLLDYLNEKIPLPGNEGFSVLDPDDHTLYPVEKGGRYDWMSEDSNRTAKKLLREMAMADEDTLKQWDAISFGQWLDERTDDRKVYEYLAAVASIHMVMGEPDMIPAGDFIRFMSTAVHIGMNLISGSTGIVPKPGFVHIGERLAENVKQNGGTILNGMGVQEILIEGGEVVGVMADGPGGPVRYESKQVVCTVPIRKIFNFLPRNFLPQGLVKTVDEEFFSVGMLTGYIAVKSNLFADAGIQPKSWILVPSIIKAEEGFIGDVDIISIMPSNFEPSLAPEGSHVIAYSIALTEHELHDKDKVNRVIDLGRDIFHKTFPKMKEDTIWEIWTCSDKGFGDWPPPGAKRPDTTQPGLDGLFFAGDGYGAKTWGSGMDAAIHSALLCVDAMTGKKYVEKVLPKYHR</sequence>
<name>B8FLC7_DESAL</name>
<dbReference type="PANTHER" id="PTHR43734:SF1">
    <property type="entry name" value="PHYTOENE DESATURASE"/>
    <property type="match status" value="1"/>
</dbReference>
<keyword evidence="4" id="KW-1185">Reference proteome</keyword>
<dbReference type="InterPro" id="IPR002937">
    <property type="entry name" value="Amino_oxidase"/>
</dbReference>
<dbReference type="GO" id="GO:0016491">
    <property type="term" value="F:oxidoreductase activity"/>
    <property type="evidence" value="ECO:0007669"/>
    <property type="project" value="InterPro"/>
</dbReference>
<proteinExistence type="inferred from homology"/>
<evidence type="ECO:0000259" key="2">
    <source>
        <dbReference type="Pfam" id="PF01593"/>
    </source>
</evidence>
<dbReference type="Proteomes" id="UP000000739">
    <property type="component" value="Chromosome"/>
</dbReference>
<dbReference type="KEGG" id="dal:Dalk_3384"/>
<dbReference type="InterPro" id="IPR036188">
    <property type="entry name" value="FAD/NAD-bd_sf"/>
</dbReference>
<dbReference type="Gene3D" id="3.90.660.50">
    <property type="match status" value="1"/>
</dbReference>
<feature type="domain" description="Amine oxidase" evidence="2">
    <location>
        <begin position="221"/>
        <end position="501"/>
    </location>
</feature>
<comment type="similarity">
    <text evidence="1">Belongs to the carotenoid/retinoid oxidoreductase family.</text>
</comment>
<organism evidence="3 4">
    <name type="scientific">Desulfatibacillum aliphaticivorans</name>
    <dbReference type="NCBI Taxonomy" id="218208"/>
    <lineage>
        <taxon>Bacteria</taxon>
        <taxon>Pseudomonadati</taxon>
        <taxon>Thermodesulfobacteriota</taxon>
        <taxon>Desulfobacteria</taxon>
        <taxon>Desulfobacterales</taxon>
        <taxon>Desulfatibacillaceae</taxon>
        <taxon>Desulfatibacillum</taxon>
    </lineage>
</organism>
<accession>B8FLC7</accession>
<evidence type="ECO:0000313" key="3">
    <source>
        <dbReference type="EMBL" id="ACL05073.1"/>
    </source>
</evidence>
<gene>
    <name evidence="3" type="ordered locus">Dalk_3384</name>
</gene>
<reference evidence="3 4" key="1">
    <citation type="journal article" date="2012" name="Environ. Microbiol.">
        <title>The genome sequence of Desulfatibacillum alkenivorans AK-01: a blueprint for anaerobic alkane oxidation.</title>
        <authorList>
            <person name="Callaghan A.V."/>
            <person name="Morris B.E."/>
            <person name="Pereira I.A."/>
            <person name="McInerney M.J."/>
            <person name="Austin R.N."/>
            <person name="Groves J.T."/>
            <person name="Kukor J.J."/>
            <person name="Suflita J.M."/>
            <person name="Young L.Y."/>
            <person name="Zylstra G.J."/>
            <person name="Wawrik B."/>
        </authorList>
    </citation>
    <scope>NUCLEOTIDE SEQUENCE [LARGE SCALE GENOMIC DNA]</scope>
    <source>
        <strain evidence="3 4">AK-01</strain>
    </source>
</reference>
<dbReference type="HOGENOM" id="CLU_609181_0_0_7"/>
<dbReference type="EMBL" id="CP001322">
    <property type="protein sequence ID" value="ACL05073.1"/>
    <property type="molecule type" value="Genomic_DNA"/>
</dbReference>
<dbReference type="AlphaFoldDB" id="B8FLC7"/>
<dbReference type="SUPFAM" id="SSF51905">
    <property type="entry name" value="FAD/NAD(P)-binding domain"/>
    <property type="match status" value="1"/>
</dbReference>
<dbReference type="PANTHER" id="PTHR43734">
    <property type="entry name" value="PHYTOENE DESATURASE"/>
    <property type="match status" value="1"/>
</dbReference>
<dbReference type="Pfam" id="PF13450">
    <property type="entry name" value="NAD_binding_8"/>
    <property type="match status" value="1"/>
</dbReference>
<dbReference type="RefSeq" id="WP_015948130.1">
    <property type="nucleotide sequence ID" value="NC_011768.1"/>
</dbReference>
<evidence type="ECO:0000313" key="4">
    <source>
        <dbReference type="Proteomes" id="UP000000739"/>
    </source>
</evidence>
<dbReference type="Gene3D" id="3.50.50.60">
    <property type="entry name" value="FAD/NAD(P)-binding domain"/>
    <property type="match status" value="2"/>
</dbReference>
<protein>
    <submittedName>
        <fullName evidence="3">Amine oxidase</fullName>
    </submittedName>
</protein>
<dbReference type="Pfam" id="PF01593">
    <property type="entry name" value="Amino_oxidase"/>
    <property type="match status" value="1"/>
</dbReference>
<dbReference type="eggNOG" id="COG1233">
    <property type="taxonomic scope" value="Bacteria"/>
</dbReference>